<organism evidence="1">
    <name type="scientific">Streptomyces sp. F12</name>
    <dbReference type="NCBI Taxonomy" id="1436084"/>
    <lineage>
        <taxon>Bacteria</taxon>
        <taxon>Bacillati</taxon>
        <taxon>Actinomycetota</taxon>
        <taxon>Actinomycetes</taxon>
        <taxon>Kitasatosporales</taxon>
        <taxon>Streptomycetaceae</taxon>
        <taxon>Streptomyces</taxon>
    </lineage>
</organism>
<keyword evidence="1" id="KW-0614">Plasmid</keyword>
<dbReference type="RefSeq" id="WP_024127387.1">
    <property type="nucleotide sequence ID" value="NC_023286.1"/>
</dbReference>
<reference evidence="1" key="1">
    <citation type="submission" date="2013-09" db="EMBL/GenBank/DDBJ databases">
        <title>Complete nucleotide sequence of Streptomyces linear plasmid pFRL6.</title>
        <authorList>
            <person name="Chen Z."/>
            <person name="Fang P."/>
            <person name="Qin Z."/>
        </authorList>
    </citation>
    <scope>NUCLEOTIDE SEQUENCE</scope>
    <source>
        <plasmid evidence="1">pFRL6</plasmid>
    </source>
</reference>
<name>V9Z7M0_9ACTN</name>
<protein>
    <submittedName>
        <fullName evidence="1">Uncharacterized protein</fullName>
    </submittedName>
</protein>
<dbReference type="EMBL" id="KF602051">
    <property type="protein sequence ID" value="AHE40123.1"/>
    <property type="molecule type" value="Genomic_DNA"/>
</dbReference>
<gene>
    <name evidence="1" type="ORF">pFRL6_36</name>
</gene>
<evidence type="ECO:0000313" key="1">
    <source>
        <dbReference type="EMBL" id="AHE40123.1"/>
    </source>
</evidence>
<dbReference type="AlphaFoldDB" id="V9Z7M0"/>
<accession>V9Z7M0</accession>
<geneLocation type="plasmid" evidence="1">
    <name>pFRL6</name>
</geneLocation>
<sequence>MNHRPGVGVTPAATRAAAPEPAVCSRAPLVPGDVVTLTACPLAQLPVPRLDAAFFAVPERVRAMVAHWSRSELCMVGNVLMCEAARLIEVGLLAVLRTMCAREPGEPSVTHVEFVTNPNYEDQAYWDDESVYLHIKGRDEPVPIEFADVQDGSQEAALDARFCALLADYARSDPPNHGDHLVVNLATGAFERSGQWSHL</sequence>
<proteinExistence type="predicted"/>